<dbReference type="HAMAP" id="MF_00299">
    <property type="entry name" value="KptA"/>
    <property type="match status" value="1"/>
</dbReference>
<dbReference type="GO" id="GO:0003950">
    <property type="term" value="F:NAD+ poly-ADP-ribosyltransferase activity"/>
    <property type="evidence" value="ECO:0007669"/>
    <property type="project" value="InterPro"/>
</dbReference>
<keyword evidence="3 5" id="KW-0520">NAD</keyword>
<comment type="similarity">
    <text evidence="1 5">Belongs to the KptA/TPT1 family.</text>
</comment>
<dbReference type="Pfam" id="PF01885">
    <property type="entry name" value="PTS_2-RNA"/>
    <property type="match status" value="1"/>
</dbReference>
<keyword evidence="2 5" id="KW-0808">Transferase</keyword>
<dbReference type="InterPro" id="IPR042080">
    <property type="entry name" value="RNA_2'-PTrans_N"/>
</dbReference>
<reference evidence="6 7" key="1">
    <citation type="submission" date="2020-08" db="EMBL/GenBank/DDBJ databases">
        <title>Genomic Encyclopedia of Type Strains, Phase IV (KMG-IV): sequencing the most valuable type-strain genomes for metagenomic binning, comparative biology and taxonomic classification.</title>
        <authorList>
            <person name="Goeker M."/>
        </authorList>
    </citation>
    <scope>NUCLEOTIDE SEQUENCE [LARGE SCALE GENOMIC DNA]</scope>
    <source>
        <strain evidence="6 7">DSM 26736</strain>
    </source>
</reference>
<evidence type="ECO:0000313" key="7">
    <source>
        <dbReference type="Proteomes" id="UP000527143"/>
    </source>
</evidence>
<evidence type="ECO:0000313" key="6">
    <source>
        <dbReference type="EMBL" id="MBB5712319.1"/>
    </source>
</evidence>
<comment type="caution">
    <text evidence="6">The sequence shown here is derived from an EMBL/GenBank/DDBJ whole genome shotgun (WGS) entry which is preliminary data.</text>
</comment>
<evidence type="ECO:0000256" key="4">
    <source>
        <dbReference type="ARBA" id="ARBA00025212"/>
    </source>
</evidence>
<evidence type="ECO:0000256" key="1">
    <source>
        <dbReference type="ARBA" id="ARBA00009836"/>
    </source>
</evidence>
<dbReference type="InterPro" id="IPR002745">
    <property type="entry name" value="Ptrans_KptA/Tpt1"/>
</dbReference>
<dbReference type="GO" id="GO:0006388">
    <property type="term" value="P:tRNA splicing, via endonucleolytic cleavage and ligation"/>
    <property type="evidence" value="ECO:0007669"/>
    <property type="project" value="UniProtKB-UniRule"/>
</dbReference>
<sequence length="182" mass="20037">MGNADESLRLSKTLSYWLRHQPGAGSLVLDQQGWAEVDAVLAALDRIGVDRAAERLRSVVAANDKQRFELSPDGRRIRARQGHSVAVQLDWPVRVPPDLLYHGTAARALPAILDQGLHSMRRHHVHLSRNVESASLVGARHGTPVVLAVRAAQLHACGRRFYLTANGIWLTDTVPPGYLELV</sequence>
<dbReference type="InterPro" id="IPR042081">
    <property type="entry name" value="RNA_2'-PTrans_C"/>
</dbReference>
<keyword evidence="7" id="KW-1185">Reference proteome</keyword>
<gene>
    <name evidence="5" type="primary">kptA</name>
    <name evidence="6" type="ORF">FHT02_003577</name>
</gene>
<dbReference type="AlphaFoldDB" id="A0A840YJH1"/>
<dbReference type="EMBL" id="JACIJF010000015">
    <property type="protein sequence ID" value="MBB5712319.1"/>
    <property type="molecule type" value="Genomic_DNA"/>
</dbReference>
<comment type="function">
    <text evidence="4 5">Removes the 2'-phosphate from RNA via an intermediate in which the phosphate is ADP-ribosylated by NAD followed by a presumed transesterification to release the RNA and generate ADP-ribose 1''-2''-cyclic phosphate (APPR&gt;P). May function as an ADP-ribosylase.</text>
</comment>
<dbReference type="GO" id="GO:0000215">
    <property type="term" value="F:tRNA 2'-phosphotransferase activity"/>
    <property type="evidence" value="ECO:0007669"/>
    <property type="project" value="TreeGrafter"/>
</dbReference>
<protein>
    <recommendedName>
        <fullName evidence="5">Probable RNA 2'-phosphotransferase</fullName>
        <ecNumber evidence="5">2.7.1.-</ecNumber>
    </recommendedName>
</protein>
<dbReference type="Proteomes" id="UP000527143">
    <property type="component" value="Unassembled WGS sequence"/>
</dbReference>
<organism evidence="6 7">
    <name type="scientific">Sphingomonas xinjiangensis</name>
    <dbReference type="NCBI Taxonomy" id="643568"/>
    <lineage>
        <taxon>Bacteria</taxon>
        <taxon>Pseudomonadati</taxon>
        <taxon>Pseudomonadota</taxon>
        <taxon>Alphaproteobacteria</taxon>
        <taxon>Sphingomonadales</taxon>
        <taxon>Sphingomonadaceae</taxon>
        <taxon>Sphingomonas</taxon>
    </lineage>
</organism>
<evidence type="ECO:0000256" key="3">
    <source>
        <dbReference type="ARBA" id="ARBA00023027"/>
    </source>
</evidence>
<dbReference type="EC" id="2.7.1.-" evidence="5"/>
<evidence type="ECO:0000256" key="5">
    <source>
        <dbReference type="HAMAP-Rule" id="MF_00299"/>
    </source>
</evidence>
<name>A0A840YJH1_9SPHN</name>
<dbReference type="InterPro" id="IPR022928">
    <property type="entry name" value="RNA_2'-PTrans_KptA"/>
</dbReference>
<dbReference type="SUPFAM" id="SSF56399">
    <property type="entry name" value="ADP-ribosylation"/>
    <property type="match status" value="1"/>
</dbReference>
<accession>A0A840YJH1</accession>
<dbReference type="PANTHER" id="PTHR12684:SF2">
    <property type="entry name" value="TRNA 2'-PHOSPHOTRANSFERASE 1"/>
    <property type="match status" value="1"/>
</dbReference>
<proteinExistence type="inferred from homology"/>
<evidence type="ECO:0000256" key="2">
    <source>
        <dbReference type="ARBA" id="ARBA00022679"/>
    </source>
</evidence>
<dbReference type="PANTHER" id="PTHR12684">
    <property type="entry name" value="PUTATIVE PHOSPHOTRANSFERASE"/>
    <property type="match status" value="1"/>
</dbReference>
<dbReference type="Gene3D" id="3.20.170.30">
    <property type="match status" value="1"/>
</dbReference>
<dbReference type="Gene3D" id="1.10.10.970">
    <property type="entry name" value="RNA 2'-phosphotransferase, Tpt1/KptA family, N-terminal domain"/>
    <property type="match status" value="1"/>
</dbReference>